<sequence length="126" mass="14102">MQTNLDLAKQLLKAIGTFNVAELDRLLADDVHYWVAGMPRDQFIPRDALLQALEQMGKQVFASPLEFTIHDTTSEGGRVAIEATSSAKLCNGNDYHNVYHFLFEFADGKLIVGREYADTKLLEQIG</sequence>
<dbReference type="RefSeq" id="WP_039287171.1">
    <property type="nucleotide sequence ID" value="NZ_JTDI01000006.1"/>
</dbReference>
<reference evidence="2 3" key="1">
    <citation type="submission" date="2014-10" db="EMBL/GenBank/DDBJ databases">
        <title>Genome sequence of Novosphingobium malaysiense MUSC 273(T).</title>
        <authorList>
            <person name="Lee L.-H."/>
        </authorList>
    </citation>
    <scope>NUCLEOTIDE SEQUENCE [LARGE SCALE GENOMIC DNA]</scope>
    <source>
        <strain evidence="2 3">MUSC 273</strain>
    </source>
</reference>
<dbReference type="Gene3D" id="3.10.450.50">
    <property type="match status" value="1"/>
</dbReference>
<dbReference type="SUPFAM" id="SSF54427">
    <property type="entry name" value="NTF2-like"/>
    <property type="match status" value="1"/>
</dbReference>
<dbReference type="InterPro" id="IPR037401">
    <property type="entry name" value="SnoaL-like"/>
</dbReference>
<dbReference type="Pfam" id="PF12680">
    <property type="entry name" value="SnoaL_2"/>
    <property type="match status" value="1"/>
</dbReference>
<comment type="caution">
    <text evidence="2">The sequence shown here is derived from an EMBL/GenBank/DDBJ whole genome shotgun (WGS) entry which is preliminary data.</text>
</comment>
<evidence type="ECO:0000259" key="1">
    <source>
        <dbReference type="Pfam" id="PF12680"/>
    </source>
</evidence>
<dbReference type="OrthoDB" id="7061942at2"/>
<gene>
    <name evidence="2" type="ORF">LK12_18010</name>
</gene>
<evidence type="ECO:0000313" key="3">
    <source>
        <dbReference type="Proteomes" id="UP000031057"/>
    </source>
</evidence>
<dbReference type="InterPro" id="IPR032710">
    <property type="entry name" value="NTF2-like_dom_sf"/>
</dbReference>
<proteinExistence type="predicted"/>
<dbReference type="Proteomes" id="UP000031057">
    <property type="component" value="Unassembled WGS sequence"/>
</dbReference>
<dbReference type="AlphaFoldDB" id="A0A0B1ZFG4"/>
<evidence type="ECO:0000313" key="2">
    <source>
        <dbReference type="EMBL" id="KHK89816.1"/>
    </source>
</evidence>
<dbReference type="STRING" id="1348853.LK12_18010"/>
<keyword evidence="3" id="KW-1185">Reference proteome</keyword>
<dbReference type="EMBL" id="JTDI01000006">
    <property type="protein sequence ID" value="KHK89816.1"/>
    <property type="molecule type" value="Genomic_DNA"/>
</dbReference>
<organism evidence="2 3">
    <name type="scientific">Novosphingobium malaysiense</name>
    <dbReference type="NCBI Taxonomy" id="1348853"/>
    <lineage>
        <taxon>Bacteria</taxon>
        <taxon>Pseudomonadati</taxon>
        <taxon>Pseudomonadota</taxon>
        <taxon>Alphaproteobacteria</taxon>
        <taxon>Sphingomonadales</taxon>
        <taxon>Sphingomonadaceae</taxon>
        <taxon>Novosphingobium</taxon>
    </lineage>
</organism>
<accession>A0A0B1ZFG4</accession>
<protein>
    <recommendedName>
        <fullName evidence="1">SnoaL-like domain-containing protein</fullName>
    </recommendedName>
</protein>
<feature type="domain" description="SnoaL-like" evidence="1">
    <location>
        <begin position="9"/>
        <end position="110"/>
    </location>
</feature>
<name>A0A0B1ZFG4_9SPHN</name>